<dbReference type="Proteomes" id="UP000681526">
    <property type="component" value="Unassembled WGS sequence"/>
</dbReference>
<keyword evidence="2" id="KW-1185">Reference proteome</keyword>
<dbReference type="SUPFAM" id="SSF53474">
    <property type="entry name" value="alpha/beta-Hydrolases"/>
    <property type="match status" value="1"/>
</dbReference>
<keyword evidence="1" id="KW-0378">Hydrolase</keyword>
<dbReference type="Gene3D" id="3.40.50.1820">
    <property type="entry name" value="alpha/beta hydrolase"/>
    <property type="match status" value="1"/>
</dbReference>
<gene>
    <name evidence="1" type="primary">txxe 2963</name>
    <name evidence="1" type="ORF">TXXE_14660</name>
</gene>
<accession>A0ABN7S925</accession>
<comment type="caution">
    <text evidence="1">The sequence shown here is derived from an EMBL/GenBank/DDBJ whole genome shotgun (WGS) entry which is preliminary data.</text>
</comment>
<dbReference type="EMBL" id="CAJRAY010000077">
    <property type="protein sequence ID" value="CAG5090788.1"/>
    <property type="molecule type" value="Genomic_DNA"/>
</dbReference>
<organism evidence="1 2">
    <name type="scientific">Thermobacillus xylanilyticus</name>
    <dbReference type="NCBI Taxonomy" id="76633"/>
    <lineage>
        <taxon>Bacteria</taxon>
        <taxon>Bacillati</taxon>
        <taxon>Bacillota</taxon>
        <taxon>Bacilli</taxon>
        <taxon>Bacillales</taxon>
        <taxon>Paenibacillaceae</taxon>
        <taxon>Thermobacillus</taxon>
    </lineage>
</organism>
<dbReference type="InterPro" id="IPR029058">
    <property type="entry name" value="AB_hydrolase_fold"/>
</dbReference>
<sequence length="205" mass="23028">MDPQDHSDATLTQRLDSSQKWKLYRHLLHPRALFVYGLLQFHPDAAQSFASDDEMDRRFEAVYAATAPALYCSGDQGHSGLSGLGFYANQTPQSLAAGNHYDPRPLLSEKHFTLPVLIAKGGCDYLSWESAEDYRRVFPNSKLVYLPEAGHNLYQEQPDVMMGILREFLESGTGKLQGYEGRVPPEDYQGARAARKKNEHGHEIG</sequence>
<evidence type="ECO:0000313" key="1">
    <source>
        <dbReference type="EMBL" id="CAG5090788.1"/>
    </source>
</evidence>
<evidence type="ECO:0000313" key="2">
    <source>
        <dbReference type="Proteomes" id="UP000681526"/>
    </source>
</evidence>
<dbReference type="GO" id="GO:0016787">
    <property type="term" value="F:hydrolase activity"/>
    <property type="evidence" value="ECO:0007669"/>
    <property type="project" value="UniProtKB-KW"/>
</dbReference>
<name>A0ABN7S925_THEXY</name>
<reference evidence="1 2" key="1">
    <citation type="submission" date="2021-04" db="EMBL/GenBank/DDBJ databases">
        <authorList>
            <person name="Rakotoarivonina H."/>
        </authorList>
    </citation>
    <scope>NUCLEOTIDE SEQUENCE [LARGE SCALE GENOMIC DNA]</scope>
    <source>
        <strain evidence="1 2">XE</strain>
    </source>
</reference>
<protein>
    <submittedName>
        <fullName evidence="1">Alpha/beta hydrolase fold protein</fullName>
    </submittedName>
</protein>
<proteinExistence type="predicted"/>